<dbReference type="SMART" id="SM00434">
    <property type="entry name" value="TOP4c"/>
    <property type="match status" value="1"/>
</dbReference>
<evidence type="ECO:0000256" key="3">
    <source>
        <dbReference type="ARBA" id="ARBA00012895"/>
    </source>
</evidence>
<evidence type="ECO:0000256" key="2">
    <source>
        <dbReference type="ARBA" id="ARBA00001946"/>
    </source>
</evidence>
<dbReference type="InterPro" id="IPR002205">
    <property type="entry name" value="Topo_IIA_dom_A"/>
</dbReference>
<reference evidence="12" key="1">
    <citation type="journal article" date="2018" name="Nat. Plants">
        <title>Whole-genome landscape of Medicago truncatula symbiotic genes.</title>
        <authorList>
            <person name="Pecrix Y."/>
            <person name="Staton S.E."/>
            <person name="Sallet E."/>
            <person name="Lelandais-Briere C."/>
            <person name="Moreau S."/>
            <person name="Carrere S."/>
            <person name="Blein T."/>
            <person name="Jardinaud M.F."/>
            <person name="Latrasse D."/>
            <person name="Zouine M."/>
            <person name="Zahm M."/>
            <person name="Kreplak J."/>
            <person name="Mayjonade B."/>
            <person name="Satge C."/>
            <person name="Perez M."/>
            <person name="Cauet S."/>
            <person name="Marande W."/>
            <person name="Chantry-Darmon C."/>
            <person name="Lopez-Roques C."/>
            <person name="Bouchez O."/>
            <person name="Berard A."/>
            <person name="Debelle F."/>
            <person name="Munos S."/>
            <person name="Bendahmane A."/>
            <person name="Berges H."/>
            <person name="Niebel A."/>
            <person name="Buitink J."/>
            <person name="Frugier F."/>
            <person name="Benhamed M."/>
            <person name="Crespi M."/>
            <person name="Gouzy J."/>
            <person name="Gamas P."/>
        </authorList>
    </citation>
    <scope>NUCLEOTIDE SEQUENCE [LARGE SCALE GENOMIC DNA]</scope>
    <source>
        <strain evidence="12">cv. Jemalong A17</strain>
    </source>
</reference>
<evidence type="ECO:0000256" key="4">
    <source>
        <dbReference type="ARBA" id="ARBA00022741"/>
    </source>
</evidence>
<dbReference type="PRINTS" id="PR01158">
    <property type="entry name" value="TOPISMRASEII"/>
</dbReference>
<dbReference type="AlphaFoldDB" id="A0A396GK72"/>
<dbReference type="Gramene" id="rna46756">
    <property type="protein sequence ID" value="RHN40591.1"/>
    <property type="gene ID" value="gene46756"/>
</dbReference>
<evidence type="ECO:0000313" key="12">
    <source>
        <dbReference type="Proteomes" id="UP000265566"/>
    </source>
</evidence>
<dbReference type="GO" id="GO:0006265">
    <property type="term" value="P:DNA topological change"/>
    <property type="evidence" value="ECO:0007669"/>
    <property type="project" value="InterPro"/>
</dbReference>
<evidence type="ECO:0000256" key="1">
    <source>
        <dbReference type="ARBA" id="ARBA00000185"/>
    </source>
</evidence>
<dbReference type="EMBL" id="PSQE01000008">
    <property type="protein sequence ID" value="RHN40591.1"/>
    <property type="molecule type" value="Genomic_DNA"/>
</dbReference>
<evidence type="ECO:0000256" key="5">
    <source>
        <dbReference type="ARBA" id="ARBA00022840"/>
    </source>
</evidence>
<organism evidence="11 12">
    <name type="scientific">Medicago truncatula</name>
    <name type="common">Barrel medic</name>
    <name type="synonym">Medicago tribuloides</name>
    <dbReference type="NCBI Taxonomy" id="3880"/>
    <lineage>
        <taxon>Eukaryota</taxon>
        <taxon>Viridiplantae</taxon>
        <taxon>Streptophyta</taxon>
        <taxon>Embryophyta</taxon>
        <taxon>Tracheophyta</taxon>
        <taxon>Spermatophyta</taxon>
        <taxon>Magnoliopsida</taxon>
        <taxon>eudicotyledons</taxon>
        <taxon>Gunneridae</taxon>
        <taxon>Pentapetalae</taxon>
        <taxon>rosids</taxon>
        <taxon>fabids</taxon>
        <taxon>Fabales</taxon>
        <taxon>Fabaceae</taxon>
        <taxon>Papilionoideae</taxon>
        <taxon>50 kb inversion clade</taxon>
        <taxon>NPAAA clade</taxon>
        <taxon>Hologalegina</taxon>
        <taxon>IRL clade</taxon>
        <taxon>Trifolieae</taxon>
        <taxon>Medicago</taxon>
    </lineage>
</organism>
<dbReference type="EC" id="5.6.2.2" evidence="3"/>
<name>A0A396GK72_MEDTR</name>
<evidence type="ECO:0000256" key="9">
    <source>
        <dbReference type="PROSITE-ProRule" id="PRU01384"/>
    </source>
</evidence>
<evidence type="ECO:0000313" key="11">
    <source>
        <dbReference type="EMBL" id="RHN40591.1"/>
    </source>
</evidence>
<dbReference type="PANTHER" id="PTHR10169:SF38">
    <property type="entry name" value="DNA TOPOISOMERASE 2"/>
    <property type="match status" value="1"/>
</dbReference>
<feature type="domain" description="Topo IIA-type catalytic" evidence="10">
    <location>
        <begin position="36"/>
        <end position="270"/>
    </location>
</feature>
<comment type="caution">
    <text evidence="9">Lacks conserved residue(s) required for the propagation of feature annotation.</text>
</comment>
<dbReference type="Proteomes" id="UP000265566">
    <property type="component" value="Chromosome 8"/>
</dbReference>
<dbReference type="InterPro" id="IPR013758">
    <property type="entry name" value="Topo_IIA_A/C_ab"/>
</dbReference>
<evidence type="ECO:0000256" key="7">
    <source>
        <dbReference type="ARBA" id="ARBA00023125"/>
    </source>
</evidence>
<keyword evidence="8 11" id="KW-0413">Isomerase</keyword>
<dbReference type="InterPro" id="IPR013760">
    <property type="entry name" value="Topo_IIA-like_dom_sf"/>
</dbReference>
<evidence type="ECO:0000256" key="6">
    <source>
        <dbReference type="ARBA" id="ARBA00023029"/>
    </source>
</evidence>
<protein>
    <recommendedName>
        <fullName evidence="3">DNA topoisomerase (ATP-hydrolyzing)</fullName>
        <ecNumber evidence="3">5.6.2.2</ecNumber>
    </recommendedName>
</protein>
<sequence length="270" mass="30843">MMQPGTCNYESKSIKYRDFVNKELLFFSMKNLQGSIPSMVDGLTLGQRKTLFTSFKMNLTKPTEVFRLTAYVNQHSDCHGDGDEQSIASTIIGMAQDFVGSNNINLLVPYGQFGTRDLGGKDHASFRKLCTNLNCVTRLLFPVDDDKLLEYLNENGNSIEPNWYIPIIPLVLVNGCHATGTCFSSDIPKYHPCEIIENVRRFLNKEEMVPMKPWYRGFRGTIKKSAKGYTINGLVERINEQTVRIEELPIRMWTEDYKKFLEKKNCSGAH</sequence>
<dbReference type="InterPro" id="IPR050634">
    <property type="entry name" value="DNA_Topoisomerase_II"/>
</dbReference>
<comment type="catalytic activity">
    <reaction evidence="1">
        <text>ATP-dependent breakage, passage and rejoining of double-stranded DNA.</text>
        <dbReference type="EC" id="5.6.2.2"/>
    </reaction>
</comment>
<dbReference type="Gene3D" id="3.90.199.10">
    <property type="entry name" value="Topoisomerase II, domain 5"/>
    <property type="match status" value="1"/>
</dbReference>
<evidence type="ECO:0000256" key="8">
    <source>
        <dbReference type="ARBA" id="ARBA00023235"/>
    </source>
</evidence>
<comment type="cofactor">
    <cofactor evidence="2">
        <name>Mg(2+)</name>
        <dbReference type="ChEBI" id="CHEBI:18420"/>
    </cofactor>
</comment>
<dbReference type="SUPFAM" id="SSF56719">
    <property type="entry name" value="Type II DNA topoisomerase"/>
    <property type="match status" value="1"/>
</dbReference>
<dbReference type="Pfam" id="PF00521">
    <property type="entry name" value="DNA_topoisoIV"/>
    <property type="match status" value="1"/>
</dbReference>
<dbReference type="PROSITE" id="PS52040">
    <property type="entry name" value="TOPO_IIA"/>
    <property type="match status" value="1"/>
</dbReference>
<dbReference type="GO" id="GO:0005524">
    <property type="term" value="F:ATP binding"/>
    <property type="evidence" value="ECO:0007669"/>
    <property type="project" value="UniProtKB-KW"/>
</dbReference>
<proteinExistence type="predicted"/>
<dbReference type="InterPro" id="IPR001154">
    <property type="entry name" value="TopoII_euk"/>
</dbReference>
<dbReference type="GO" id="GO:0003918">
    <property type="term" value="F:DNA topoisomerase type II (double strand cut, ATP-hydrolyzing) activity"/>
    <property type="evidence" value="ECO:0007669"/>
    <property type="project" value="UniProtKB-EC"/>
</dbReference>
<comment type="caution">
    <text evidence="11">The sequence shown here is derived from an EMBL/GenBank/DDBJ whole genome shotgun (WGS) entry which is preliminary data.</text>
</comment>
<gene>
    <name evidence="11" type="ORF">MtrunA17_Chr8g0356361</name>
</gene>
<keyword evidence="4" id="KW-0547">Nucleotide-binding</keyword>
<dbReference type="FunFam" id="3.90.199.10:FF:000002">
    <property type="entry name" value="DNA topoisomerase 2"/>
    <property type="match status" value="1"/>
</dbReference>
<keyword evidence="7 9" id="KW-0238">DNA-binding</keyword>
<dbReference type="PANTHER" id="PTHR10169">
    <property type="entry name" value="DNA TOPOISOMERASE/GYRASE"/>
    <property type="match status" value="1"/>
</dbReference>
<accession>A0A396GK72</accession>
<keyword evidence="5" id="KW-0067">ATP-binding</keyword>
<keyword evidence="6" id="KW-0799">Topoisomerase</keyword>
<evidence type="ECO:0000259" key="10">
    <source>
        <dbReference type="PROSITE" id="PS52040"/>
    </source>
</evidence>
<dbReference type="GO" id="GO:0003677">
    <property type="term" value="F:DNA binding"/>
    <property type="evidence" value="ECO:0007669"/>
    <property type="project" value="UniProtKB-UniRule"/>
</dbReference>